<dbReference type="EC" id="2.7.1.26" evidence="13"/>
<dbReference type="Gene3D" id="3.40.50.620">
    <property type="entry name" value="HUPs"/>
    <property type="match status" value="1"/>
</dbReference>
<evidence type="ECO:0000256" key="11">
    <source>
        <dbReference type="ARBA" id="ARBA00049494"/>
    </source>
</evidence>
<dbReference type="GO" id="GO:0008531">
    <property type="term" value="F:riboflavin kinase activity"/>
    <property type="evidence" value="ECO:0007669"/>
    <property type="project" value="UniProtKB-EC"/>
</dbReference>
<evidence type="ECO:0000256" key="5">
    <source>
        <dbReference type="ARBA" id="ARBA00022679"/>
    </source>
</evidence>
<comment type="similarity">
    <text evidence="2">Belongs to the RibF family.</text>
</comment>
<organism evidence="13 14">
    <name type="scientific">Brachybacterium hainanense</name>
    <dbReference type="NCBI Taxonomy" id="1541174"/>
    <lineage>
        <taxon>Bacteria</taxon>
        <taxon>Bacillati</taxon>
        <taxon>Actinomycetota</taxon>
        <taxon>Actinomycetes</taxon>
        <taxon>Micrococcales</taxon>
        <taxon>Dermabacteraceae</taxon>
        <taxon>Brachybacterium</taxon>
    </lineage>
</organism>
<keyword evidence="14" id="KW-1185">Reference proteome</keyword>
<dbReference type="CDD" id="cd02064">
    <property type="entry name" value="FAD_synthetase_N"/>
    <property type="match status" value="1"/>
</dbReference>
<keyword evidence="5 13" id="KW-0808">Transferase</keyword>
<dbReference type="SUPFAM" id="SSF52374">
    <property type="entry name" value="Nucleotidylyl transferase"/>
    <property type="match status" value="1"/>
</dbReference>
<keyword evidence="7" id="KW-0547">Nucleotide-binding</keyword>
<dbReference type="EC" id="2.7.7.2" evidence="13"/>
<keyword evidence="13" id="KW-0418">Kinase</keyword>
<evidence type="ECO:0000256" key="6">
    <source>
        <dbReference type="ARBA" id="ARBA00022695"/>
    </source>
</evidence>
<accession>A0ABV6RG37</accession>
<dbReference type="PANTHER" id="PTHR22749:SF6">
    <property type="entry name" value="RIBOFLAVIN KINASE"/>
    <property type="match status" value="1"/>
</dbReference>
<keyword evidence="3" id="KW-0285">Flavoprotein</keyword>
<dbReference type="InterPro" id="IPR014729">
    <property type="entry name" value="Rossmann-like_a/b/a_fold"/>
</dbReference>
<dbReference type="InterPro" id="IPR023468">
    <property type="entry name" value="Riboflavin_kinase"/>
</dbReference>
<sequence length="372" mass="39963">MTRAPLWHSLDEVPADLGATAVTIGNFDGVHRGHQAVLARLRAAAEARGLLPVALTFWPHPRHVMGDPAATPLLTAHEDRDALLQETGLAGVLDLAFTRAFAQHSAEDFVRVFLVEGLGMRCVVMGEDSRFGRGNQGDLTTMRELGERFGFDVVLVEDQGHEAHVGPPARLAADAPAPVREVHRELAAAHGSDAGRTGRDRVSSSEIREALLAGDVEAASILLGRFHTVADEVHHGFKRGRELGFPTANLGPAPRGLVPADGVYAGLLTVLEQIPAHAGAPRLVRVPATISIGTNPTFPSRDGIAPRMVEAYIHDREGLDLYGDVVSLEFVARQRPTVTFESVEALVVQMERDKDVTRRTLASVPGLEAARP</sequence>
<dbReference type="EMBL" id="JBHLSV010000025">
    <property type="protein sequence ID" value="MFC0675534.1"/>
    <property type="molecule type" value="Genomic_DNA"/>
</dbReference>
<feature type="domain" description="Riboflavin kinase" evidence="12">
    <location>
        <begin position="222"/>
        <end position="362"/>
    </location>
</feature>
<evidence type="ECO:0000256" key="10">
    <source>
        <dbReference type="ARBA" id="ARBA00047880"/>
    </source>
</evidence>
<dbReference type="InterPro" id="IPR015864">
    <property type="entry name" value="FAD_synthase"/>
</dbReference>
<gene>
    <name evidence="13" type="ORF">ACFFF6_16405</name>
</gene>
<evidence type="ECO:0000256" key="2">
    <source>
        <dbReference type="ARBA" id="ARBA00010214"/>
    </source>
</evidence>
<reference evidence="13 14" key="1">
    <citation type="submission" date="2024-09" db="EMBL/GenBank/DDBJ databases">
        <authorList>
            <person name="Sun Q."/>
            <person name="Mori K."/>
        </authorList>
    </citation>
    <scope>NUCLEOTIDE SEQUENCE [LARGE SCALE GENOMIC DNA]</scope>
    <source>
        <strain evidence="13 14">CICC 10874</strain>
    </source>
</reference>
<dbReference type="InterPro" id="IPR023465">
    <property type="entry name" value="Riboflavin_kinase_dom_sf"/>
</dbReference>
<keyword evidence="8" id="KW-0274">FAD</keyword>
<comment type="caution">
    <text evidence="13">The sequence shown here is derived from an EMBL/GenBank/DDBJ whole genome shotgun (WGS) entry which is preliminary data.</text>
</comment>
<keyword evidence="6 13" id="KW-0548">Nucleotidyltransferase</keyword>
<evidence type="ECO:0000256" key="9">
    <source>
        <dbReference type="ARBA" id="ARBA00022840"/>
    </source>
</evidence>
<evidence type="ECO:0000256" key="1">
    <source>
        <dbReference type="ARBA" id="ARBA00004726"/>
    </source>
</evidence>
<evidence type="ECO:0000313" key="13">
    <source>
        <dbReference type="EMBL" id="MFC0675534.1"/>
    </source>
</evidence>
<dbReference type="Pfam" id="PF06574">
    <property type="entry name" value="FAD_syn"/>
    <property type="match status" value="1"/>
</dbReference>
<dbReference type="Proteomes" id="UP001589793">
    <property type="component" value="Unassembled WGS sequence"/>
</dbReference>
<evidence type="ECO:0000313" key="14">
    <source>
        <dbReference type="Proteomes" id="UP001589793"/>
    </source>
</evidence>
<evidence type="ECO:0000256" key="8">
    <source>
        <dbReference type="ARBA" id="ARBA00022827"/>
    </source>
</evidence>
<keyword evidence="9" id="KW-0067">ATP-binding</keyword>
<name>A0ABV6RG37_9MICO</name>
<dbReference type="PANTHER" id="PTHR22749">
    <property type="entry name" value="RIBOFLAVIN KINASE/FMN ADENYLYLTRANSFERASE"/>
    <property type="match status" value="1"/>
</dbReference>
<dbReference type="RefSeq" id="WP_376982562.1">
    <property type="nucleotide sequence ID" value="NZ_JBHLSV010000025.1"/>
</dbReference>
<comment type="catalytic activity">
    <reaction evidence="11">
        <text>FMN + ATP + H(+) = FAD + diphosphate</text>
        <dbReference type="Rhea" id="RHEA:17237"/>
        <dbReference type="ChEBI" id="CHEBI:15378"/>
        <dbReference type="ChEBI" id="CHEBI:30616"/>
        <dbReference type="ChEBI" id="CHEBI:33019"/>
        <dbReference type="ChEBI" id="CHEBI:57692"/>
        <dbReference type="ChEBI" id="CHEBI:58210"/>
        <dbReference type="EC" id="2.7.7.2"/>
    </reaction>
</comment>
<dbReference type="SMART" id="SM00904">
    <property type="entry name" value="Flavokinase"/>
    <property type="match status" value="1"/>
</dbReference>
<comment type="pathway">
    <text evidence="1">Cofactor biosynthesis; FAD biosynthesis; FAD from FMN: step 1/1.</text>
</comment>
<dbReference type="SUPFAM" id="SSF82114">
    <property type="entry name" value="Riboflavin kinase-like"/>
    <property type="match status" value="1"/>
</dbReference>
<dbReference type="NCBIfam" id="NF004160">
    <property type="entry name" value="PRK05627.1-3"/>
    <property type="match status" value="1"/>
</dbReference>
<evidence type="ECO:0000256" key="3">
    <source>
        <dbReference type="ARBA" id="ARBA00022630"/>
    </source>
</evidence>
<dbReference type="Pfam" id="PF01687">
    <property type="entry name" value="Flavokinase"/>
    <property type="match status" value="1"/>
</dbReference>
<dbReference type="Gene3D" id="2.40.30.30">
    <property type="entry name" value="Riboflavin kinase-like"/>
    <property type="match status" value="1"/>
</dbReference>
<comment type="catalytic activity">
    <reaction evidence="10">
        <text>riboflavin + ATP = FMN + ADP + H(+)</text>
        <dbReference type="Rhea" id="RHEA:14357"/>
        <dbReference type="ChEBI" id="CHEBI:15378"/>
        <dbReference type="ChEBI" id="CHEBI:30616"/>
        <dbReference type="ChEBI" id="CHEBI:57986"/>
        <dbReference type="ChEBI" id="CHEBI:58210"/>
        <dbReference type="ChEBI" id="CHEBI:456216"/>
        <dbReference type="EC" id="2.7.1.26"/>
    </reaction>
</comment>
<dbReference type="GO" id="GO:0003919">
    <property type="term" value="F:FMN adenylyltransferase activity"/>
    <property type="evidence" value="ECO:0007669"/>
    <property type="project" value="UniProtKB-EC"/>
</dbReference>
<evidence type="ECO:0000256" key="7">
    <source>
        <dbReference type="ARBA" id="ARBA00022741"/>
    </source>
</evidence>
<proteinExistence type="inferred from homology"/>
<keyword evidence="4" id="KW-0288">FMN</keyword>
<evidence type="ECO:0000259" key="12">
    <source>
        <dbReference type="SMART" id="SM00904"/>
    </source>
</evidence>
<evidence type="ECO:0000256" key="4">
    <source>
        <dbReference type="ARBA" id="ARBA00022643"/>
    </source>
</evidence>
<protein>
    <submittedName>
        <fullName evidence="13">Bifunctional riboflavin kinase/FAD synthetase</fullName>
        <ecNumber evidence="13">2.7.1.26</ecNumber>
        <ecNumber evidence="13">2.7.7.2</ecNumber>
    </submittedName>
</protein>
<dbReference type="InterPro" id="IPR015865">
    <property type="entry name" value="Riboflavin_kinase_bac/euk"/>
</dbReference>